<organism evidence="2 3">
    <name type="scientific">Candidatus Comchoanobacter bicostacola</name>
    <dbReference type="NCBI Taxonomy" id="2919598"/>
    <lineage>
        <taxon>Bacteria</taxon>
        <taxon>Pseudomonadati</taxon>
        <taxon>Pseudomonadota</taxon>
        <taxon>Gammaproteobacteria</taxon>
        <taxon>Candidatus Comchoanobacterales</taxon>
        <taxon>Candidatus Comchoanobacteraceae</taxon>
        <taxon>Candidatus Comchoanobacter</taxon>
    </lineage>
</organism>
<feature type="transmembrane region" description="Helical" evidence="1">
    <location>
        <begin position="29"/>
        <end position="50"/>
    </location>
</feature>
<feature type="transmembrane region" description="Helical" evidence="1">
    <location>
        <begin position="124"/>
        <end position="149"/>
    </location>
</feature>
<gene>
    <name evidence="2" type="ORF">MMH89_00175</name>
</gene>
<dbReference type="InterPro" id="IPR036526">
    <property type="entry name" value="C-N_Hydrolase_sf"/>
</dbReference>
<keyword evidence="1" id="KW-0812">Transmembrane</keyword>
<dbReference type="Gene3D" id="3.60.110.10">
    <property type="entry name" value="Carbon-nitrogen hydrolase"/>
    <property type="match status" value="1"/>
</dbReference>
<dbReference type="SUPFAM" id="SSF56317">
    <property type="entry name" value="Carbon-nitrogen hydrolase"/>
    <property type="match status" value="1"/>
</dbReference>
<name>A0ABY5DLD3_9GAMM</name>
<evidence type="ECO:0000256" key="1">
    <source>
        <dbReference type="SAM" id="Phobius"/>
    </source>
</evidence>
<keyword evidence="3" id="KW-1185">Reference proteome</keyword>
<feature type="transmembrane region" description="Helical" evidence="1">
    <location>
        <begin position="62"/>
        <end position="81"/>
    </location>
</feature>
<feature type="transmembrane region" description="Helical" evidence="1">
    <location>
        <begin position="93"/>
        <end position="112"/>
    </location>
</feature>
<accession>A0ABY5DLD3</accession>
<keyword evidence="1" id="KW-1133">Transmembrane helix</keyword>
<protein>
    <submittedName>
        <fullName evidence="2">Uncharacterized protein</fullName>
    </submittedName>
</protein>
<keyword evidence="1" id="KW-0472">Membrane</keyword>
<proteinExistence type="predicted"/>
<feature type="transmembrane region" description="Helical" evidence="1">
    <location>
        <begin position="169"/>
        <end position="197"/>
    </location>
</feature>
<reference evidence="2 3" key="1">
    <citation type="journal article" date="2022" name="Nat. Microbiol.">
        <title>The microbiome of a bacterivorous marine choanoflagellate contains a resource-demanding obligate bacterial associate.</title>
        <authorList>
            <person name="Needham D.M."/>
            <person name="Poirier C."/>
            <person name="Bachy C."/>
            <person name="George E.E."/>
            <person name="Wilken S."/>
            <person name="Yung C.C.M."/>
            <person name="Limardo A.J."/>
            <person name="Morando M."/>
            <person name="Sudek L."/>
            <person name="Malmstrom R.R."/>
            <person name="Keeling P.J."/>
            <person name="Santoro A.E."/>
            <person name="Worden A.Z."/>
        </authorList>
    </citation>
    <scope>NUCLEOTIDE SEQUENCE [LARGE SCALE GENOMIC DNA]</scope>
    <source>
        <strain evidence="2 3">Comchoano-1</strain>
    </source>
</reference>
<dbReference type="Proteomes" id="UP001055955">
    <property type="component" value="Chromosome"/>
</dbReference>
<dbReference type="RefSeq" id="WP_258568366.1">
    <property type="nucleotide sequence ID" value="NZ_CP092900.1"/>
</dbReference>
<dbReference type="EMBL" id="CP092900">
    <property type="protein sequence ID" value="UTC24582.1"/>
    <property type="molecule type" value="Genomic_DNA"/>
</dbReference>
<sequence length="351" mass="40753">MSQMDMSLMRLIAQRARLYLGRGDLWGVLWLHMGLMHCLPALWLPGHFLLFKRLHRGYKHALVYAMLTVFYDVFLYGAVFYQALKACFFPTKVVWIYILSIVGMVALWWLWFYSYQLCHRIKGWWRVLAIFVFLCLAERGWQFLNIGIYRTTPLLVDPLFSSIMVTWPQAALLVVFALVACMSHVHLRCLVLTLLLLRTELYVSPTHNYDFSVYPEGSLVEAQGDAMSPITYQKDKDFYSSVVGLGALTGRVDKRHLVPWVESGYTSGRDSRYISDGTRYLVLICYDALFDDYLDEIRDTQGVVVVSNLTAFDQTPFLTYFVKQLWYIQLRTGLSMVSKDPVVDMYYVKTS</sequence>
<evidence type="ECO:0000313" key="3">
    <source>
        <dbReference type="Proteomes" id="UP001055955"/>
    </source>
</evidence>
<evidence type="ECO:0000313" key="2">
    <source>
        <dbReference type="EMBL" id="UTC24582.1"/>
    </source>
</evidence>